<reference evidence="4" key="1">
    <citation type="submission" date="2016-06" db="UniProtKB">
        <authorList>
            <consortium name="WormBaseParasite"/>
        </authorList>
    </citation>
    <scope>IDENTIFICATION</scope>
</reference>
<evidence type="ECO:0000256" key="1">
    <source>
        <dbReference type="SAM" id="MobiDB-lite"/>
    </source>
</evidence>
<organism evidence="4">
    <name type="scientific">Onchocerca flexuosa</name>
    <dbReference type="NCBI Taxonomy" id="387005"/>
    <lineage>
        <taxon>Eukaryota</taxon>
        <taxon>Metazoa</taxon>
        <taxon>Ecdysozoa</taxon>
        <taxon>Nematoda</taxon>
        <taxon>Chromadorea</taxon>
        <taxon>Rhabditida</taxon>
        <taxon>Spirurina</taxon>
        <taxon>Spiruromorpha</taxon>
        <taxon>Filarioidea</taxon>
        <taxon>Onchocercidae</taxon>
        <taxon>Onchocerca</taxon>
    </lineage>
</organism>
<gene>
    <name evidence="2" type="ORF">OFLC_LOCUS2400</name>
</gene>
<feature type="region of interest" description="Disordered" evidence="1">
    <location>
        <begin position="102"/>
        <end position="123"/>
    </location>
</feature>
<keyword evidence="3" id="KW-1185">Reference proteome</keyword>
<dbReference type="WBParaSite" id="OFLC_0000240101-mRNA-1">
    <property type="protein sequence ID" value="OFLC_0000240101-mRNA-1"/>
    <property type="gene ID" value="OFLC_0000240101"/>
</dbReference>
<proteinExistence type="predicted"/>
<dbReference type="EMBL" id="UZAJ01001375">
    <property type="protein sequence ID" value="VDO32869.1"/>
    <property type="molecule type" value="Genomic_DNA"/>
</dbReference>
<sequence length="181" mass="21274">MVQAIQHFKLLMYMKKPKPWRRMNDNDGNRMRFSGKARNVDRICRQLMINSAPSILLNCHTPRNNKKKCQKRKAEPPFLIRTCIKGHENWEIYMQKIQRWTQKAKQKKQNNPSTSSSMQDQNQISYSNTQLENVPAFTTGSITSTALLRTFYTVWHIGRISRKSLKTNEEVTFSAAFFEIT</sequence>
<feature type="compositionally biased region" description="Polar residues" evidence="1">
    <location>
        <begin position="109"/>
        <end position="123"/>
    </location>
</feature>
<name>A0A183H4J2_9BILA</name>
<reference evidence="2 3" key="2">
    <citation type="submission" date="2018-11" db="EMBL/GenBank/DDBJ databases">
        <authorList>
            <consortium name="Pathogen Informatics"/>
        </authorList>
    </citation>
    <scope>NUCLEOTIDE SEQUENCE [LARGE SCALE GENOMIC DNA]</scope>
</reference>
<evidence type="ECO:0000313" key="4">
    <source>
        <dbReference type="WBParaSite" id="OFLC_0000240101-mRNA-1"/>
    </source>
</evidence>
<evidence type="ECO:0000313" key="2">
    <source>
        <dbReference type="EMBL" id="VDO32869.1"/>
    </source>
</evidence>
<evidence type="ECO:0000313" key="3">
    <source>
        <dbReference type="Proteomes" id="UP000267606"/>
    </source>
</evidence>
<dbReference type="AlphaFoldDB" id="A0A183H4J2"/>
<accession>A0A183H4J2</accession>
<dbReference type="Proteomes" id="UP000267606">
    <property type="component" value="Unassembled WGS sequence"/>
</dbReference>
<protein>
    <submittedName>
        <fullName evidence="4">POP1 domain-containing protein</fullName>
    </submittedName>
</protein>